<dbReference type="Proteomes" id="UP000182429">
    <property type="component" value="Unassembled WGS sequence"/>
</dbReference>
<keyword evidence="1" id="KW-0812">Transmembrane</keyword>
<evidence type="ECO:0000313" key="3">
    <source>
        <dbReference type="Proteomes" id="UP000182429"/>
    </source>
</evidence>
<sequence>MNNVYVEYNYERDVPMTSRLIFSGLVAIAAVLSFYSLFVPIFIPVALLFIILSYYYHKSFNSEYEYILLDDDLAIDRILNLSKRKKVARYDLSTLIDCEKENPHFYKKYEHISYKIKTYQSKKNTDPIYLFMLEKGNMHTCLRMHCNQELIEALQKRHNRVMKV</sequence>
<dbReference type="STRING" id="1630.SAMN05216514_101211"/>
<dbReference type="AlphaFoldDB" id="A0A1H2QGT6"/>
<evidence type="ECO:0000313" key="2">
    <source>
        <dbReference type="EMBL" id="SDW06140.1"/>
    </source>
</evidence>
<dbReference type="eggNOG" id="ENOG50332G5">
    <property type="taxonomic scope" value="Bacteria"/>
</dbReference>
<dbReference type="EMBL" id="FNNF01000003">
    <property type="protein sequence ID" value="SDW06140.1"/>
    <property type="molecule type" value="Genomic_DNA"/>
</dbReference>
<accession>A0A1H2QGT6</accession>
<dbReference type="RefSeq" id="WP_029071579.1">
    <property type="nucleotide sequence ID" value="NZ_FNGT01000019.1"/>
</dbReference>
<keyword evidence="1" id="KW-0472">Membrane</keyword>
<reference evidence="2 3" key="1">
    <citation type="submission" date="2016-10" db="EMBL/GenBank/DDBJ databases">
        <authorList>
            <person name="de Groot N.N."/>
        </authorList>
    </citation>
    <scope>NUCLEOTIDE SEQUENCE [LARGE SCALE GENOMIC DNA]</scope>
    <source>
        <strain evidence="2 3">S3b</strain>
    </source>
</reference>
<gene>
    <name evidence="2" type="ORF">SAMN04487759_1032</name>
</gene>
<name>A0A1H2QGT6_9FIRM</name>
<keyword evidence="1" id="KW-1133">Transmembrane helix</keyword>
<organism evidence="2 3">
    <name type="scientific">Kandleria vitulina</name>
    <dbReference type="NCBI Taxonomy" id="1630"/>
    <lineage>
        <taxon>Bacteria</taxon>
        <taxon>Bacillati</taxon>
        <taxon>Bacillota</taxon>
        <taxon>Erysipelotrichia</taxon>
        <taxon>Erysipelotrichales</taxon>
        <taxon>Coprobacillaceae</taxon>
        <taxon>Kandleria</taxon>
    </lineage>
</organism>
<protein>
    <submittedName>
        <fullName evidence="2">Uncharacterized protein</fullName>
    </submittedName>
</protein>
<feature type="transmembrane region" description="Helical" evidence="1">
    <location>
        <begin position="20"/>
        <end position="52"/>
    </location>
</feature>
<dbReference type="OrthoDB" id="1655550at2"/>
<proteinExistence type="predicted"/>
<evidence type="ECO:0000256" key="1">
    <source>
        <dbReference type="SAM" id="Phobius"/>
    </source>
</evidence>